<feature type="binding site" evidence="16">
    <location>
        <begin position="114"/>
        <end position="115"/>
    </location>
    <ligand>
        <name>S-adenosyl-L-methionine</name>
        <dbReference type="ChEBI" id="CHEBI:59789"/>
        <label>2</label>
    </ligand>
</feature>
<keyword evidence="9 15" id="KW-0560">Oxidoreductase</keyword>
<gene>
    <name evidence="19" type="primary">hemN</name>
    <name evidence="19" type="ORF">G7Y82_14290</name>
</gene>
<feature type="binding site" evidence="16">
    <location>
        <position position="246"/>
    </location>
    <ligand>
        <name>S-adenosyl-L-methionine</name>
        <dbReference type="ChEBI" id="CHEBI:59789"/>
        <label>2</label>
    </ligand>
</feature>
<dbReference type="InterPro" id="IPR058240">
    <property type="entry name" value="rSAM_sf"/>
</dbReference>
<dbReference type="PIRSF" id="PIRSF000167">
    <property type="entry name" value="HemN"/>
    <property type="match status" value="1"/>
</dbReference>
<dbReference type="GO" id="GO:0004109">
    <property type="term" value="F:coproporphyrinogen oxidase activity"/>
    <property type="evidence" value="ECO:0007669"/>
    <property type="project" value="InterPro"/>
</dbReference>
<keyword evidence="20" id="KW-1185">Reference proteome</keyword>
<dbReference type="Gene3D" id="3.80.30.20">
    <property type="entry name" value="tm_1862 like domain"/>
    <property type="match status" value="1"/>
</dbReference>
<dbReference type="GO" id="GO:0051539">
    <property type="term" value="F:4 iron, 4 sulfur cluster binding"/>
    <property type="evidence" value="ECO:0007669"/>
    <property type="project" value="UniProtKB-KW"/>
</dbReference>
<feature type="domain" description="Radical SAM core" evidence="18">
    <location>
        <begin position="47"/>
        <end position="286"/>
    </location>
</feature>
<feature type="binding site" evidence="16">
    <location>
        <position position="187"/>
    </location>
    <ligand>
        <name>S-adenosyl-L-methionine</name>
        <dbReference type="ChEBI" id="CHEBI:59789"/>
        <label>2</label>
    </ligand>
</feature>
<dbReference type="PANTHER" id="PTHR13932">
    <property type="entry name" value="COPROPORPHYRINIGEN III OXIDASE"/>
    <property type="match status" value="1"/>
</dbReference>
<dbReference type="InterPro" id="IPR004558">
    <property type="entry name" value="Coprogen_oxidase_HemN"/>
</dbReference>
<accession>A0A969WCB2</accession>
<dbReference type="SUPFAM" id="SSF102114">
    <property type="entry name" value="Radical SAM enzymes"/>
    <property type="match status" value="1"/>
</dbReference>
<feature type="binding site" evidence="17">
    <location>
        <position position="69"/>
    </location>
    <ligand>
        <name>[4Fe-4S] cluster</name>
        <dbReference type="ChEBI" id="CHEBI:49883"/>
        <note>4Fe-4S-S-AdoMet</note>
    </ligand>
</feature>
<comment type="catalytic activity">
    <reaction evidence="14 15">
        <text>coproporphyrinogen III + 2 S-adenosyl-L-methionine = protoporphyrinogen IX + 2 5'-deoxyadenosine + 2 L-methionine + 2 CO2</text>
        <dbReference type="Rhea" id="RHEA:15425"/>
        <dbReference type="ChEBI" id="CHEBI:16526"/>
        <dbReference type="ChEBI" id="CHEBI:17319"/>
        <dbReference type="ChEBI" id="CHEBI:57307"/>
        <dbReference type="ChEBI" id="CHEBI:57309"/>
        <dbReference type="ChEBI" id="CHEBI:57844"/>
        <dbReference type="ChEBI" id="CHEBI:59789"/>
        <dbReference type="EC" id="1.3.98.3"/>
    </reaction>
</comment>
<evidence type="ECO:0000259" key="18">
    <source>
        <dbReference type="PROSITE" id="PS51918"/>
    </source>
</evidence>
<dbReference type="InterPro" id="IPR010723">
    <property type="entry name" value="HemN_C"/>
</dbReference>
<comment type="function">
    <text evidence="13">Involved in the heme biosynthesis. Catalyzes the anaerobic oxidative decarboxylation of propionate groups of rings A and B of coproporphyrinogen III to yield the vinyl groups in protoporphyrinogen IX.</text>
</comment>
<evidence type="ECO:0000313" key="19">
    <source>
        <dbReference type="EMBL" id="NKF23485.1"/>
    </source>
</evidence>
<keyword evidence="5 15" id="KW-0004">4Fe-4S</keyword>
<feature type="binding site" evidence="16">
    <location>
        <position position="148"/>
    </location>
    <ligand>
        <name>S-adenosyl-L-methionine</name>
        <dbReference type="ChEBI" id="CHEBI:59789"/>
        <label>1</label>
    </ligand>
</feature>
<dbReference type="InterPro" id="IPR023404">
    <property type="entry name" value="rSAM_horseshoe"/>
</dbReference>
<proteinExistence type="inferred from homology"/>
<organism evidence="19 20">
    <name type="scientific">Solimonas marina</name>
    <dbReference type="NCBI Taxonomy" id="2714601"/>
    <lineage>
        <taxon>Bacteria</taxon>
        <taxon>Pseudomonadati</taxon>
        <taxon>Pseudomonadota</taxon>
        <taxon>Gammaproteobacteria</taxon>
        <taxon>Nevskiales</taxon>
        <taxon>Nevskiaceae</taxon>
        <taxon>Solimonas</taxon>
    </lineage>
</organism>
<evidence type="ECO:0000256" key="15">
    <source>
        <dbReference type="PIRNR" id="PIRNR000167"/>
    </source>
</evidence>
<comment type="cofactor">
    <cofactor evidence="15 17">
        <name>[4Fe-4S] cluster</name>
        <dbReference type="ChEBI" id="CHEBI:49883"/>
    </cofactor>
    <text evidence="15 17">Binds 1 [4Fe-4S] cluster. The cluster is coordinated with 3 cysteines and an exchangeable S-adenosyl-L-methionine.</text>
</comment>
<dbReference type="SMART" id="SM00729">
    <property type="entry name" value="Elp3"/>
    <property type="match status" value="1"/>
</dbReference>
<feature type="binding site" evidence="17">
    <location>
        <position position="62"/>
    </location>
    <ligand>
        <name>[4Fe-4S] cluster</name>
        <dbReference type="ChEBI" id="CHEBI:49883"/>
        <note>4Fe-4S-S-AdoMet</note>
    </ligand>
</feature>
<dbReference type="GO" id="GO:0006782">
    <property type="term" value="P:protoporphyrinogen IX biosynthetic process"/>
    <property type="evidence" value="ECO:0007669"/>
    <property type="project" value="TreeGrafter"/>
</dbReference>
<dbReference type="Pfam" id="PF04055">
    <property type="entry name" value="Radical_SAM"/>
    <property type="match status" value="1"/>
</dbReference>
<evidence type="ECO:0000256" key="1">
    <source>
        <dbReference type="ARBA" id="ARBA00004496"/>
    </source>
</evidence>
<dbReference type="InterPro" id="IPR007197">
    <property type="entry name" value="rSAM"/>
</dbReference>
<dbReference type="CDD" id="cd01335">
    <property type="entry name" value="Radical_SAM"/>
    <property type="match status" value="1"/>
</dbReference>
<dbReference type="GO" id="GO:0005737">
    <property type="term" value="C:cytoplasm"/>
    <property type="evidence" value="ECO:0007669"/>
    <property type="project" value="UniProtKB-SubCell"/>
</dbReference>
<keyword evidence="10 15" id="KW-0408">Iron</keyword>
<name>A0A969WCB2_9GAMM</name>
<dbReference type="SFLD" id="SFLDS00029">
    <property type="entry name" value="Radical_SAM"/>
    <property type="match status" value="1"/>
</dbReference>
<evidence type="ECO:0000256" key="3">
    <source>
        <dbReference type="ARBA" id="ARBA00005493"/>
    </source>
</evidence>
<evidence type="ECO:0000256" key="7">
    <source>
        <dbReference type="ARBA" id="ARBA00022691"/>
    </source>
</evidence>
<dbReference type="EMBL" id="JAAVXB010000008">
    <property type="protein sequence ID" value="NKF23485.1"/>
    <property type="molecule type" value="Genomic_DNA"/>
</dbReference>
<evidence type="ECO:0000256" key="11">
    <source>
        <dbReference type="ARBA" id="ARBA00023014"/>
    </source>
</evidence>
<evidence type="ECO:0000256" key="2">
    <source>
        <dbReference type="ARBA" id="ARBA00004785"/>
    </source>
</evidence>
<evidence type="ECO:0000256" key="13">
    <source>
        <dbReference type="ARBA" id="ARBA00024295"/>
    </source>
</evidence>
<dbReference type="EC" id="1.3.98.3" evidence="15"/>
<evidence type="ECO:0000256" key="17">
    <source>
        <dbReference type="PIRSR" id="PIRSR000167-2"/>
    </source>
</evidence>
<sequence>MNDEPILDADLIRRYGGSVPRYTSYPTALQFTPHFGHDALLTALARCNEVAAPSLYLHVPFCANPCFYCACTRIITRQAAVIECYVDHLLAEIALWASHWRGARGVRQLHFGGGTPTTLDDTQFGALMTALDQGFGFIDDPAREYSLEIDPRTVDAARLKTLAALGFNRVSFGVQDLDPAVQQAVNREQSKDLVVAAIDGARAAGFRSVAVDLIYGLPRQTPESFAETLRQVAALRPDRVAVYAYAHMPQQFAAQRQIRLDELPDGATRLQLLERARATYAAAGYRMIGMDHFALPEDDLARALDAGTLQRNFQGYSTQAGTDLIGIGVSAISRIADCYAQNSKTLALHAAALDAGRLPVERGLHLDADDLLRRELIESVMCRGEIDYDALSERYGIDVADYFGHCATALQALADDGLVELSADRLRVTRRGRPLVRNVARIFDRYADQALTGRHSSAI</sequence>
<keyword evidence="11 15" id="KW-0411">Iron-sulfur</keyword>
<reference evidence="19" key="1">
    <citation type="submission" date="2020-03" db="EMBL/GenBank/DDBJ databases">
        <title>Solimonas marina sp. nov., isolated from deep seawater of the Pacific Ocean.</title>
        <authorList>
            <person name="Liu X."/>
            <person name="Lai Q."/>
            <person name="Sun F."/>
            <person name="Gai Y."/>
            <person name="Li G."/>
            <person name="Shao Z."/>
        </authorList>
    </citation>
    <scope>NUCLEOTIDE SEQUENCE</scope>
    <source>
        <strain evidence="19">C16B3</strain>
    </source>
</reference>
<evidence type="ECO:0000256" key="9">
    <source>
        <dbReference type="ARBA" id="ARBA00023002"/>
    </source>
</evidence>
<dbReference type="GO" id="GO:0051989">
    <property type="term" value="F:coproporphyrinogen dehydrogenase activity"/>
    <property type="evidence" value="ECO:0007669"/>
    <property type="project" value="UniProtKB-EC"/>
</dbReference>
<evidence type="ECO:0000313" key="20">
    <source>
        <dbReference type="Proteomes" id="UP000653472"/>
    </source>
</evidence>
<dbReference type="AlphaFoldDB" id="A0A969WCB2"/>
<keyword evidence="7 15" id="KW-0949">S-adenosyl-L-methionine</keyword>
<dbReference type="PROSITE" id="PS51918">
    <property type="entry name" value="RADICAL_SAM"/>
    <property type="match status" value="1"/>
</dbReference>
<evidence type="ECO:0000256" key="14">
    <source>
        <dbReference type="ARBA" id="ARBA00048321"/>
    </source>
</evidence>
<dbReference type="GO" id="GO:0046872">
    <property type="term" value="F:metal ion binding"/>
    <property type="evidence" value="ECO:0007669"/>
    <property type="project" value="UniProtKB-KW"/>
</dbReference>
<feature type="binding site" evidence="17">
    <location>
        <position position="66"/>
    </location>
    <ligand>
        <name>[4Fe-4S] cluster</name>
        <dbReference type="ChEBI" id="CHEBI:49883"/>
        <note>4Fe-4S-S-AdoMet</note>
    </ligand>
</feature>
<keyword evidence="12 15" id="KW-0627">Porphyrin biosynthesis</keyword>
<dbReference type="InterPro" id="IPR006638">
    <property type="entry name" value="Elp3/MiaA/NifB-like_rSAM"/>
</dbReference>
<keyword evidence="6 15" id="KW-0963">Cytoplasm</keyword>
<comment type="subcellular location">
    <subcellularLocation>
        <location evidence="1 15">Cytoplasm</location>
    </subcellularLocation>
</comment>
<evidence type="ECO:0000256" key="4">
    <source>
        <dbReference type="ARBA" id="ARBA00011245"/>
    </source>
</evidence>
<comment type="subunit">
    <text evidence="4">Monomer.</text>
</comment>
<evidence type="ECO:0000256" key="6">
    <source>
        <dbReference type="ARBA" id="ARBA00022490"/>
    </source>
</evidence>
<comment type="pathway">
    <text evidence="2 15">Porphyrin-containing compound metabolism; protoporphyrin-IX biosynthesis; protoporphyrinogen-IX from coproporphyrinogen-III (AdoMet route): step 1/1.</text>
</comment>
<evidence type="ECO:0000256" key="12">
    <source>
        <dbReference type="ARBA" id="ARBA00023244"/>
    </source>
</evidence>
<dbReference type="SFLD" id="SFLDG01065">
    <property type="entry name" value="anaerobic_coproporphyrinogen-I"/>
    <property type="match status" value="1"/>
</dbReference>
<dbReference type="Proteomes" id="UP000653472">
    <property type="component" value="Unassembled WGS sequence"/>
</dbReference>
<dbReference type="Pfam" id="PF06969">
    <property type="entry name" value="HemN_C"/>
    <property type="match status" value="1"/>
</dbReference>
<feature type="binding site" evidence="16">
    <location>
        <position position="332"/>
    </location>
    <ligand>
        <name>S-adenosyl-L-methionine</name>
        <dbReference type="ChEBI" id="CHEBI:59789"/>
        <label>1</label>
    </ligand>
</feature>
<comment type="caution">
    <text evidence="19">The sequence shown here is derived from an EMBL/GenBank/DDBJ whole genome shotgun (WGS) entry which is preliminary data.</text>
</comment>
<dbReference type="PANTHER" id="PTHR13932:SF6">
    <property type="entry name" value="OXYGEN-INDEPENDENT COPROPORPHYRINOGEN III OXIDASE"/>
    <property type="match status" value="1"/>
</dbReference>
<evidence type="ECO:0000256" key="8">
    <source>
        <dbReference type="ARBA" id="ARBA00022723"/>
    </source>
</evidence>
<dbReference type="NCBIfam" id="TIGR00538">
    <property type="entry name" value="hemN"/>
    <property type="match status" value="1"/>
</dbReference>
<feature type="binding site" evidence="16">
    <location>
        <begin position="68"/>
        <end position="70"/>
    </location>
    <ligand>
        <name>S-adenosyl-L-methionine</name>
        <dbReference type="ChEBI" id="CHEBI:59789"/>
        <label>2</label>
    </ligand>
</feature>
<dbReference type="SFLD" id="SFLDG01082">
    <property type="entry name" value="B12-binding_domain_containing"/>
    <property type="match status" value="1"/>
</dbReference>
<evidence type="ECO:0000256" key="10">
    <source>
        <dbReference type="ARBA" id="ARBA00023004"/>
    </source>
</evidence>
<dbReference type="Gene3D" id="1.10.10.920">
    <property type="match status" value="1"/>
</dbReference>
<evidence type="ECO:0000256" key="5">
    <source>
        <dbReference type="ARBA" id="ARBA00022485"/>
    </source>
</evidence>
<evidence type="ECO:0000256" key="16">
    <source>
        <dbReference type="PIRSR" id="PIRSR000167-1"/>
    </source>
</evidence>
<feature type="binding site" evidence="16">
    <location>
        <position position="212"/>
    </location>
    <ligand>
        <name>S-adenosyl-L-methionine</name>
        <dbReference type="ChEBI" id="CHEBI:59789"/>
        <label>2</label>
    </ligand>
</feature>
<keyword evidence="8 15" id="KW-0479">Metal-binding</keyword>
<feature type="binding site" evidence="16">
    <location>
        <position position="113"/>
    </location>
    <ligand>
        <name>S-adenosyl-L-methionine</name>
        <dbReference type="ChEBI" id="CHEBI:59789"/>
        <label>1</label>
    </ligand>
</feature>
<protein>
    <recommendedName>
        <fullName evidence="15">Coproporphyrinogen-III oxidase</fullName>
        <ecNumber evidence="15">1.3.98.3</ecNumber>
    </recommendedName>
</protein>
<dbReference type="InterPro" id="IPR034505">
    <property type="entry name" value="Coproporphyrinogen-III_oxidase"/>
</dbReference>
<feature type="binding site" evidence="16">
    <location>
        <position position="56"/>
    </location>
    <ligand>
        <name>S-adenosyl-L-methionine</name>
        <dbReference type="ChEBI" id="CHEBI:59789"/>
        <label>1</label>
    </ligand>
</feature>
<comment type="similarity">
    <text evidence="3 15">Belongs to the anaerobic coproporphyrinogen-III oxidase family.</text>
</comment>
<feature type="binding site" evidence="16">
    <location>
        <position position="175"/>
    </location>
    <ligand>
        <name>S-adenosyl-L-methionine</name>
        <dbReference type="ChEBI" id="CHEBI:59789"/>
        <label>2</label>
    </ligand>
</feature>